<proteinExistence type="predicted"/>
<dbReference type="Proteomes" id="UP001231924">
    <property type="component" value="Unassembled WGS sequence"/>
</dbReference>
<gene>
    <name evidence="1" type="ORF">QRT03_09620</name>
</gene>
<dbReference type="SUPFAM" id="SSF63829">
    <property type="entry name" value="Calcium-dependent phosphotriesterase"/>
    <property type="match status" value="1"/>
</dbReference>
<dbReference type="EMBL" id="JASVWF010000002">
    <property type="protein sequence ID" value="MDL5156214.1"/>
    <property type="molecule type" value="Genomic_DNA"/>
</dbReference>
<evidence type="ECO:0000313" key="2">
    <source>
        <dbReference type="Proteomes" id="UP001231924"/>
    </source>
</evidence>
<reference evidence="1 2" key="1">
    <citation type="submission" date="2023-06" db="EMBL/GenBank/DDBJ databases">
        <title>Actinomycetospora Odt1-22.</title>
        <authorList>
            <person name="Supong K."/>
        </authorList>
    </citation>
    <scope>NUCLEOTIDE SEQUENCE [LARGE SCALE GENOMIC DNA]</scope>
    <source>
        <strain evidence="1 2">Odt1-22</strain>
    </source>
</reference>
<dbReference type="PANTHER" id="PTHR42060:SF1">
    <property type="entry name" value="NHL REPEAT-CONTAINING PROTEIN"/>
    <property type="match status" value="1"/>
</dbReference>
<accession>A0ABT7M6C8</accession>
<dbReference type="InterPro" id="IPR052998">
    <property type="entry name" value="Hetero-Diels-Alderase-like"/>
</dbReference>
<dbReference type="Gene3D" id="2.120.10.30">
    <property type="entry name" value="TolB, C-terminal domain"/>
    <property type="match status" value="1"/>
</dbReference>
<comment type="caution">
    <text evidence="1">The sequence shown here is derived from an EMBL/GenBank/DDBJ whole genome shotgun (WGS) entry which is preliminary data.</text>
</comment>
<protein>
    <submittedName>
        <fullName evidence="1">Uncharacterized protein</fullName>
    </submittedName>
</protein>
<sequence>MIFDALHPPHDAVPSDPAPATVLASWEPGTFLENLAPGPDGSWWVTSPSHRRVDHVAADGRLLTRVDLGAPATGIVADGDTALVTSGEPGTPGWRLLRVRDDGYVPVADLPGVTFANGMTRHGNGLVIADCLRGALVRFTSDGAVEDLVVDPLLTPLDPQGPLPGVNGLAVGPAGDLVMTSTGRGLVLRLGAAGLEVVAERLVGDDLTVTPDGALYVATHTFDSVLRLRPDGARADVATRVDGVVGPTSVALEPDGRALVVTTTGGMLAAPDTPEPARLVRIDLTSGGGHP</sequence>
<name>A0ABT7M6C8_9PSEU</name>
<dbReference type="InterPro" id="IPR011042">
    <property type="entry name" value="6-blade_b-propeller_TolB-like"/>
</dbReference>
<dbReference type="PANTHER" id="PTHR42060">
    <property type="entry name" value="NHL REPEAT-CONTAINING PROTEIN-RELATED"/>
    <property type="match status" value="1"/>
</dbReference>
<organism evidence="1 2">
    <name type="scientific">Actinomycetospora termitidis</name>
    <dbReference type="NCBI Taxonomy" id="3053470"/>
    <lineage>
        <taxon>Bacteria</taxon>
        <taxon>Bacillati</taxon>
        <taxon>Actinomycetota</taxon>
        <taxon>Actinomycetes</taxon>
        <taxon>Pseudonocardiales</taxon>
        <taxon>Pseudonocardiaceae</taxon>
        <taxon>Actinomycetospora</taxon>
    </lineage>
</organism>
<keyword evidence="2" id="KW-1185">Reference proteome</keyword>
<evidence type="ECO:0000313" key="1">
    <source>
        <dbReference type="EMBL" id="MDL5156214.1"/>
    </source>
</evidence>
<dbReference type="RefSeq" id="WP_286052469.1">
    <property type="nucleotide sequence ID" value="NZ_JASVWF010000002.1"/>
</dbReference>